<dbReference type="EMBL" id="WWBZ02000051">
    <property type="protein sequence ID" value="KAF4303904.1"/>
    <property type="molecule type" value="Genomic_DNA"/>
</dbReference>
<comment type="caution">
    <text evidence="1">The sequence shown here is derived from an EMBL/GenBank/DDBJ whole genome shotgun (WGS) entry which is preliminary data.</text>
</comment>
<dbReference type="AlphaFoldDB" id="A0A8H4IPB0"/>
<proteinExistence type="predicted"/>
<reference evidence="1" key="1">
    <citation type="submission" date="2020-04" db="EMBL/GenBank/DDBJ databases">
        <title>Genome Assembly and Annotation of Botryosphaeria dothidea sdau 11-99, a Latent Pathogen of Apple Fruit Ring Rot in China.</title>
        <authorList>
            <person name="Yu C."/>
            <person name="Diao Y."/>
            <person name="Lu Q."/>
            <person name="Zhao J."/>
            <person name="Cui S."/>
            <person name="Peng C."/>
            <person name="He B."/>
            <person name="Liu H."/>
        </authorList>
    </citation>
    <scope>NUCLEOTIDE SEQUENCE [LARGE SCALE GENOMIC DNA]</scope>
    <source>
        <strain evidence="1">Sdau11-99</strain>
    </source>
</reference>
<accession>A0A8H4IPB0</accession>
<evidence type="ECO:0000313" key="1">
    <source>
        <dbReference type="EMBL" id="KAF4303904.1"/>
    </source>
</evidence>
<name>A0A8H4IPB0_9PEZI</name>
<sequence length="378" mass="42739">MPPSHIPLEIHTQILSFLPSAPASQHLPFLWLTCRATNTLLRAAAERVFVDRHLRHPRTRVRFPLGEGAVESDRGMTVYELEVVLRFVGFEDEDEEMGASGGVGDREEGAGGIWGSRRAVFRDVRPEECFGAGVLEATKARWRDALENWSVGAAPGIVSATTEHAADELGLDGGRNDRKLPVTLHPEACGHWVEIRGLALDPELPDLRVDYEKREISFDWRRMLDEYFGEEAYARRRLEELDNFVGSEAKRALTDATESLCQTRMPNEEMAPNDGLIGDVLLNPRRDVEELEHQAYLVARRKRIERWHAKRQDRGTHNVHECLVGGESSPSNVPRASDKVTEMLKLRQDLAKDVSICDNANEVRAVYRWNPEHDNIGI</sequence>
<evidence type="ECO:0000313" key="2">
    <source>
        <dbReference type="Proteomes" id="UP000572817"/>
    </source>
</evidence>
<gene>
    <name evidence="1" type="ORF">GTA08_BOTSDO08084</name>
</gene>
<dbReference type="OrthoDB" id="3821132at2759"/>
<keyword evidence="2" id="KW-1185">Reference proteome</keyword>
<protein>
    <submittedName>
        <fullName evidence="1">Uncharacterized protein</fullName>
    </submittedName>
</protein>
<dbReference type="Proteomes" id="UP000572817">
    <property type="component" value="Unassembled WGS sequence"/>
</dbReference>
<organism evidence="1 2">
    <name type="scientific">Botryosphaeria dothidea</name>
    <dbReference type="NCBI Taxonomy" id="55169"/>
    <lineage>
        <taxon>Eukaryota</taxon>
        <taxon>Fungi</taxon>
        <taxon>Dikarya</taxon>
        <taxon>Ascomycota</taxon>
        <taxon>Pezizomycotina</taxon>
        <taxon>Dothideomycetes</taxon>
        <taxon>Dothideomycetes incertae sedis</taxon>
        <taxon>Botryosphaeriales</taxon>
        <taxon>Botryosphaeriaceae</taxon>
        <taxon>Botryosphaeria</taxon>
    </lineage>
</organism>